<dbReference type="InterPro" id="IPR025669">
    <property type="entry name" value="AAA_dom"/>
</dbReference>
<sequence length="301" mass="33183">MADLVERADPVDTAGEAAGALTLRRVDFTQLTPLEEDAAVVAGCMQKGGVGKTETIKGLGDKLTRPAKPEVPPLRVLLVDMDPNGTLSDGVGIDDDPEADGIASVMLDDKGERSALDIVYAVTDNLHIIPTRDDMFSLDDEMAGKRGKERRLWQAIQPLLRFYHVILIDCESSLGPGTDNALYATARSRRGGVIVVVQFEGPCMRNFEILLDQIEALERQLEVSVRIIGWFGNLAGTTKVNKQYRSQFEALPLDKLGEMPVRTKIKEAWDADKLLSEFMPASYDANFIYGEFANKVRERIA</sequence>
<dbReference type="EMBL" id="BHXC01000005">
    <property type="protein sequence ID" value="GCB88019.1"/>
    <property type="molecule type" value="Genomic_DNA"/>
</dbReference>
<organism evidence="2">
    <name type="scientific">Streptomyces noursei</name>
    <name type="common">Streptomyces albulus</name>
    <dbReference type="NCBI Taxonomy" id="1971"/>
    <lineage>
        <taxon>Bacteria</taxon>
        <taxon>Bacillati</taxon>
        <taxon>Actinomycetota</taxon>
        <taxon>Actinomycetes</taxon>
        <taxon>Kitasatosporales</taxon>
        <taxon>Streptomycetaceae</taxon>
        <taxon>Streptomyces</taxon>
    </lineage>
</organism>
<dbReference type="EMBL" id="AB058947">
    <property type="protein sequence ID" value="BAD80787.1"/>
    <property type="molecule type" value="Genomic_DNA"/>
</dbReference>
<name>Q5NUS2_STRNR</name>
<dbReference type="CDD" id="cd02042">
    <property type="entry name" value="ParAB_family"/>
    <property type="match status" value="1"/>
</dbReference>
<dbReference type="AlphaFoldDB" id="Q5NUS2"/>
<dbReference type="Pfam" id="PF13614">
    <property type="entry name" value="AAA_31"/>
    <property type="match status" value="1"/>
</dbReference>
<keyword evidence="2" id="KW-0614">Plasmid</keyword>
<dbReference type="PANTHER" id="PTHR13696">
    <property type="entry name" value="P-LOOP CONTAINING NUCLEOSIDE TRIPHOSPHATE HYDROLASE"/>
    <property type="match status" value="1"/>
</dbReference>
<dbReference type="InterPro" id="IPR027417">
    <property type="entry name" value="P-loop_NTPase"/>
</dbReference>
<reference evidence="3 4" key="2">
    <citation type="journal article" date="2019" name="Microbiol. Resour. Announc.">
        <title>Draft Genome Sequence of the Most Traditional epsilon-Poly-l-Lysine Producer, Streptomyces albulus NBRC14147.</title>
        <authorList>
            <person name="Yamanaka K."/>
            <person name="Hamano Y."/>
        </authorList>
    </citation>
    <scope>NUCLEOTIDE SEQUENCE [LARGE SCALE GENOMIC DNA]</scope>
    <source>
        <strain evidence="3 4">NBRC 14147</strain>
    </source>
</reference>
<dbReference type="Proteomes" id="UP000288351">
    <property type="component" value="Unassembled WGS sequence"/>
</dbReference>
<dbReference type="Gene3D" id="3.40.50.300">
    <property type="entry name" value="P-loop containing nucleotide triphosphate hydrolases"/>
    <property type="match status" value="1"/>
</dbReference>
<evidence type="ECO:0000259" key="1">
    <source>
        <dbReference type="Pfam" id="PF13614"/>
    </source>
</evidence>
<dbReference type="InterPro" id="IPR050678">
    <property type="entry name" value="DNA_Partitioning_ATPase"/>
</dbReference>
<reference evidence="2" key="1">
    <citation type="submission" date="2001-03" db="EMBL/GenBank/DDBJ databases">
        <title>Complete Sequence of the Plasmid pNO33 from Streptomyces albulus IFO14147.</title>
        <authorList>
            <person name="Kawai T."/>
            <person name="Inouye S."/>
        </authorList>
    </citation>
    <scope>NUCLEOTIDE SEQUENCE</scope>
    <source>
        <strain evidence="2">IFO 14147</strain>
        <plasmid evidence="2">pNO33</plasmid>
    </source>
</reference>
<geneLocation type="plasmid" evidence="2">
    <name>pNO33</name>
</geneLocation>
<evidence type="ECO:0000313" key="3">
    <source>
        <dbReference type="EMBL" id="GCB88019.1"/>
    </source>
</evidence>
<evidence type="ECO:0000313" key="2">
    <source>
        <dbReference type="EMBL" id="BAD80787.1"/>
    </source>
</evidence>
<accession>Q5NUS2</accession>
<proteinExistence type="predicted"/>
<dbReference type="PANTHER" id="PTHR13696:SF99">
    <property type="entry name" value="COBYRINIC ACID AC-DIAMIDE SYNTHASE"/>
    <property type="match status" value="1"/>
</dbReference>
<protein>
    <submittedName>
        <fullName evidence="2">Putative partitioning protein</fullName>
    </submittedName>
</protein>
<feature type="domain" description="AAA" evidence="1">
    <location>
        <begin position="40"/>
        <end position="226"/>
    </location>
</feature>
<dbReference type="RefSeq" id="WP_011242313.1">
    <property type="nucleotide sequence ID" value="NC_006571.1"/>
</dbReference>
<evidence type="ECO:0000313" key="4">
    <source>
        <dbReference type="Proteomes" id="UP000288351"/>
    </source>
</evidence>
<dbReference type="SUPFAM" id="SSF52540">
    <property type="entry name" value="P-loop containing nucleoside triphosphate hydrolases"/>
    <property type="match status" value="1"/>
</dbReference>
<gene>
    <name evidence="2" type="primary">ORF301</name>
    <name evidence="3" type="ORF">SALB_00688</name>
</gene>